<dbReference type="GO" id="GO:0003677">
    <property type="term" value="F:DNA binding"/>
    <property type="evidence" value="ECO:0007669"/>
    <property type="project" value="InterPro"/>
</dbReference>
<dbReference type="InterPro" id="IPR013762">
    <property type="entry name" value="Integrase-like_cat_sf"/>
</dbReference>
<organism evidence="3 4">
    <name type="scientific">Rhizobium skierniewicense</name>
    <dbReference type="NCBI Taxonomy" id="984260"/>
    <lineage>
        <taxon>Bacteria</taxon>
        <taxon>Pseudomonadati</taxon>
        <taxon>Pseudomonadota</taxon>
        <taxon>Alphaproteobacteria</taxon>
        <taxon>Hyphomicrobiales</taxon>
        <taxon>Rhizobiaceae</taxon>
        <taxon>Rhizobium/Agrobacterium group</taxon>
        <taxon>Rhizobium</taxon>
    </lineage>
</organism>
<dbReference type="CDD" id="cd00397">
    <property type="entry name" value="DNA_BRE_C"/>
    <property type="match status" value="1"/>
</dbReference>
<dbReference type="InterPro" id="IPR002104">
    <property type="entry name" value="Integrase_catalytic"/>
</dbReference>
<dbReference type="GO" id="GO:0006310">
    <property type="term" value="P:DNA recombination"/>
    <property type="evidence" value="ECO:0007669"/>
    <property type="project" value="UniProtKB-KW"/>
</dbReference>
<sequence length="436" mass="49642">METLPSGFQELRLPKLPKRLSYYDDFACKERIIEDIEGCDTVRIMIGGDVHCCNLQVFGDAAKTMRVVISEWVRKVKPTTATIQFAGMTAFVRECGNDKLKELILLDPLELARCWNFTIKPFVTYEMASAIRSFLHVLASNEIAHWRPCDAVRIRHSIRSPAKDRFAKIRAGASYLRQDEQSRVVNYLDHFSAEVSDTTALAEVIQAALLVLGFQHGLRPGQSARLLENEMEFFDDGTMHITVPYLKQPRGTVRRVSIRSIKKEWVSIFRELSGRNKRNLTTGGTESRRYLLRLTPRQVTSETSQALASLAIERSATDLRHTAAQRLADNGATAAQIMDFLCQTSGKIAQLYIDASPSQGKIINDALGLSPFHQDLPAKHASRFLTKEELLALQTGKRRATWVRYRSSWWLRQWPELVRAQPGYRMLRLRPLHPEC</sequence>
<evidence type="ECO:0000313" key="4">
    <source>
        <dbReference type="Proteomes" id="UP000565286"/>
    </source>
</evidence>
<name>A0A7W6G2M3_9HYPH</name>
<evidence type="ECO:0000313" key="3">
    <source>
        <dbReference type="EMBL" id="MBB3946970.1"/>
    </source>
</evidence>
<gene>
    <name evidence="3" type="ORF">GGQ73_002934</name>
</gene>
<dbReference type="AlphaFoldDB" id="A0A7W6G2M3"/>
<reference evidence="3 4" key="1">
    <citation type="submission" date="2020-08" db="EMBL/GenBank/DDBJ databases">
        <title>Genomic Encyclopedia of Type Strains, Phase IV (KMG-IV): sequencing the most valuable type-strain genomes for metagenomic binning, comparative biology and taxonomic classification.</title>
        <authorList>
            <person name="Goeker M."/>
        </authorList>
    </citation>
    <scope>NUCLEOTIDE SEQUENCE [LARGE SCALE GENOMIC DNA]</scope>
    <source>
        <strain evidence="3 4">DSM 26438</strain>
    </source>
</reference>
<accession>A0A7W6G2M3</accession>
<keyword evidence="4" id="KW-1185">Reference proteome</keyword>
<proteinExistence type="predicted"/>
<feature type="domain" description="Tyr recombinase" evidence="2">
    <location>
        <begin position="171"/>
        <end position="365"/>
    </location>
</feature>
<dbReference type="GO" id="GO:0015074">
    <property type="term" value="P:DNA integration"/>
    <property type="evidence" value="ECO:0007669"/>
    <property type="project" value="InterPro"/>
</dbReference>
<comment type="caution">
    <text evidence="3">The sequence shown here is derived from an EMBL/GenBank/DDBJ whole genome shotgun (WGS) entry which is preliminary data.</text>
</comment>
<dbReference type="Gene3D" id="1.10.443.10">
    <property type="entry name" value="Intergrase catalytic core"/>
    <property type="match status" value="1"/>
</dbReference>
<dbReference type="InterPro" id="IPR011010">
    <property type="entry name" value="DNA_brk_join_enz"/>
</dbReference>
<dbReference type="Pfam" id="PF00589">
    <property type="entry name" value="Phage_integrase"/>
    <property type="match status" value="1"/>
</dbReference>
<dbReference type="Proteomes" id="UP000565286">
    <property type="component" value="Unassembled WGS sequence"/>
</dbReference>
<dbReference type="PROSITE" id="PS51898">
    <property type="entry name" value="TYR_RECOMBINASE"/>
    <property type="match status" value="1"/>
</dbReference>
<keyword evidence="1" id="KW-0233">DNA recombination</keyword>
<protein>
    <submittedName>
        <fullName evidence="3">Integrase</fullName>
    </submittedName>
</protein>
<evidence type="ECO:0000256" key="1">
    <source>
        <dbReference type="ARBA" id="ARBA00023172"/>
    </source>
</evidence>
<evidence type="ECO:0000259" key="2">
    <source>
        <dbReference type="PROSITE" id="PS51898"/>
    </source>
</evidence>
<dbReference type="EMBL" id="JACIDV010000008">
    <property type="protein sequence ID" value="MBB3946970.1"/>
    <property type="molecule type" value="Genomic_DNA"/>
</dbReference>
<dbReference type="RefSeq" id="WP_183896867.1">
    <property type="nucleotide sequence ID" value="NZ_JACIDV010000008.1"/>
</dbReference>
<dbReference type="SUPFAM" id="SSF56349">
    <property type="entry name" value="DNA breaking-rejoining enzymes"/>
    <property type="match status" value="1"/>
</dbReference>